<dbReference type="OrthoDB" id="8535539at2"/>
<dbReference type="InterPro" id="IPR006062">
    <property type="entry name" value="His_biosynth"/>
</dbReference>
<evidence type="ECO:0000313" key="7">
    <source>
        <dbReference type="Proteomes" id="UP000311008"/>
    </source>
</evidence>
<evidence type="ECO:0000256" key="1">
    <source>
        <dbReference type="ARBA" id="ARBA00009667"/>
    </source>
</evidence>
<dbReference type="InterPro" id="IPR013785">
    <property type="entry name" value="Aldolase_TIM"/>
</dbReference>
<dbReference type="InterPro" id="IPR011060">
    <property type="entry name" value="RibuloseP-bd_barrel"/>
</dbReference>
<keyword evidence="3 5" id="KW-0368">Histidine biosynthesis</keyword>
<reference evidence="7" key="1">
    <citation type="journal article" date="2019" name="ISME J.">
        <title>Evolution in action: habitat transition from sediment to the pelagial leads to genome streamlining in Methylophilaceae.</title>
        <authorList>
            <person name="Salcher M."/>
            <person name="Schaefle D."/>
            <person name="Kaspar M."/>
            <person name="Neuenschwander S.M."/>
            <person name="Ghai R."/>
        </authorList>
    </citation>
    <scope>NUCLEOTIDE SEQUENCE [LARGE SCALE GENOMIC DNA]</scope>
    <source>
        <strain evidence="7">MMS-M-51</strain>
    </source>
</reference>
<dbReference type="KEGG" id="mmec:FIU01_05895"/>
<comment type="pathway">
    <text evidence="4">Amino-acid biosynthesis.</text>
</comment>
<keyword evidence="7" id="KW-1185">Reference proteome</keyword>
<evidence type="ECO:0000256" key="2">
    <source>
        <dbReference type="ARBA" id="ARBA00022605"/>
    </source>
</evidence>
<organism evidence="6 7">
    <name type="scientific">Methylophilus medardicus</name>
    <dbReference type="NCBI Taxonomy" id="2588534"/>
    <lineage>
        <taxon>Bacteria</taxon>
        <taxon>Pseudomonadati</taxon>
        <taxon>Pseudomonadota</taxon>
        <taxon>Betaproteobacteria</taxon>
        <taxon>Nitrosomonadales</taxon>
        <taxon>Methylophilaceae</taxon>
        <taxon>Methylophilus</taxon>
    </lineage>
</organism>
<dbReference type="SUPFAM" id="SSF51366">
    <property type="entry name" value="Ribulose-phoshate binding barrel"/>
    <property type="match status" value="1"/>
</dbReference>
<gene>
    <name evidence="6" type="ORF">FIU01_05895</name>
</gene>
<dbReference type="PANTHER" id="PTHR43090">
    <property type="entry name" value="1-(5-PHOSPHORIBOSYL)-5-[(5-PHOSPHORIBOSYLAMINO)METHYLIDENEAMINO] IMIDAZOLE-4-CARBOXAMIDE ISOMERASE"/>
    <property type="match status" value="1"/>
</dbReference>
<proteinExistence type="inferred from homology"/>
<dbReference type="Pfam" id="PF00977">
    <property type="entry name" value="His_biosynth"/>
    <property type="match status" value="1"/>
</dbReference>
<dbReference type="RefSeq" id="WP_140003438.1">
    <property type="nucleotide sequence ID" value="NZ_CP040946.1"/>
</dbReference>
<dbReference type="GO" id="GO:0000105">
    <property type="term" value="P:L-histidine biosynthetic process"/>
    <property type="evidence" value="ECO:0007669"/>
    <property type="project" value="UniProtKB-KW"/>
</dbReference>
<dbReference type="CDD" id="cd04723">
    <property type="entry name" value="HisA_HisF"/>
    <property type="match status" value="1"/>
</dbReference>
<dbReference type="GO" id="GO:0005737">
    <property type="term" value="C:cytoplasm"/>
    <property type="evidence" value="ECO:0007669"/>
    <property type="project" value="TreeGrafter"/>
</dbReference>
<protein>
    <recommendedName>
        <fullName evidence="8">Nickel transporter</fullName>
    </recommendedName>
</protein>
<dbReference type="GO" id="GO:0000162">
    <property type="term" value="P:L-tryptophan biosynthetic process"/>
    <property type="evidence" value="ECO:0007669"/>
    <property type="project" value="TreeGrafter"/>
</dbReference>
<dbReference type="Gene3D" id="3.20.20.70">
    <property type="entry name" value="Aldolase class I"/>
    <property type="match status" value="1"/>
</dbReference>
<dbReference type="PANTHER" id="PTHR43090:SF2">
    <property type="entry name" value="1-(5-PHOSPHORIBOSYL)-5-[(5-PHOSPHORIBOSYLAMINO)METHYLIDENEAMINO] IMIDAZOLE-4-CARBOXAMIDE ISOMERASE"/>
    <property type="match status" value="1"/>
</dbReference>
<name>A0A5B8CS24_9PROT</name>
<evidence type="ECO:0000313" key="6">
    <source>
        <dbReference type="EMBL" id="QDC44101.1"/>
    </source>
</evidence>
<evidence type="ECO:0000256" key="4">
    <source>
        <dbReference type="ARBA" id="ARBA00029440"/>
    </source>
</evidence>
<evidence type="ECO:0000256" key="3">
    <source>
        <dbReference type="ARBA" id="ARBA00023102"/>
    </source>
</evidence>
<evidence type="ECO:0008006" key="8">
    <source>
        <dbReference type="Google" id="ProtNLM"/>
    </source>
</evidence>
<dbReference type="GO" id="GO:0003949">
    <property type="term" value="F:1-(5-phosphoribosyl)-5-[(5-phosphoribosylamino)methylideneamino]imidazole-4-carboxamide isomerase activity"/>
    <property type="evidence" value="ECO:0007669"/>
    <property type="project" value="InterPro"/>
</dbReference>
<evidence type="ECO:0000256" key="5">
    <source>
        <dbReference type="RuleBase" id="RU003657"/>
    </source>
</evidence>
<dbReference type="Proteomes" id="UP000311008">
    <property type="component" value="Chromosome"/>
</dbReference>
<accession>A0A5B8CS24</accession>
<dbReference type="AlphaFoldDB" id="A0A5B8CS24"/>
<comment type="similarity">
    <text evidence="1 5">Belongs to the HisA/HisF family.</text>
</comment>
<dbReference type="InterPro" id="IPR044524">
    <property type="entry name" value="Isoase_HisA-like"/>
</dbReference>
<keyword evidence="2 5" id="KW-0028">Amino-acid biosynthesis</keyword>
<sequence length="235" mass="25731">MHIIPVIDLMHGQVVQAVKGQRQHYRAIQSQLTDSHALLDVVHAILQVYAFDCLYIADLNAITGNCDRPNHIALIQQAMASHPRIEWWVDAGLNSVEALAPWLDAGIRPIIASESLPDIETYQKMRAVAGPSMLSLDFFQDGFHGPAPLMTDSTLWSQPTIVMNLPHVGANQGPALAQITSLKQQHPEQRLYAAGGVRNMADIDALSRHGAEGVLVASALHQKNITSQALHQQAR</sequence>
<dbReference type="EMBL" id="CP040946">
    <property type="protein sequence ID" value="QDC44101.1"/>
    <property type="molecule type" value="Genomic_DNA"/>
</dbReference>